<proteinExistence type="inferred from homology"/>
<feature type="domain" description="Beta-lactamase-related" evidence="3">
    <location>
        <begin position="14"/>
        <end position="384"/>
    </location>
</feature>
<evidence type="ECO:0000259" key="3">
    <source>
        <dbReference type="Pfam" id="PF00144"/>
    </source>
</evidence>
<evidence type="ECO:0000313" key="5">
    <source>
        <dbReference type="Proteomes" id="UP000235786"/>
    </source>
</evidence>
<dbReference type="PANTHER" id="PTHR43283">
    <property type="entry name" value="BETA-LACTAMASE-RELATED"/>
    <property type="match status" value="1"/>
</dbReference>
<comment type="similarity">
    <text evidence="1">Belongs to the class-A beta-lactamase family.</text>
</comment>
<dbReference type="EMBL" id="KZ613949">
    <property type="protein sequence ID" value="PMD37679.1"/>
    <property type="molecule type" value="Genomic_DNA"/>
</dbReference>
<dbReference type="Pfam" id="PF00144">
    <property type="entry name" value="Beta-lactamase"/>
    <property type="match status" value="1"/>
</dbReference>
<dbReference type="SUPFAM" id="SSF56601">
    <property type="entry name" value="beta-lactamase/transpeptidase-like"/>
    <property type="match status" value="1"/>
</dbReference>
<gene>
    <name evidence="4" type="ORF">L207DRAFT_514885</name>
</gene>
<dbReference type="InterPro" id="IPR012338">
    <property type="entry name" value="Beta-lactam/transpept-like"/>
</dbReference>
<dbReference type="InterPro" id="IPR001466">
    <property type="entry name" value="Beta-lactam-related"/>
</dbReference>
<dbReference type="PANTHER" id="PTHR43283:SF17">
    <property type="entry name" value="(LOVD), PUTATIVE (AFU_ORTHOLOGUE AFUA_5G00920)-RELATED"/>
    <property type="match status" value="1"/>
</dbReference>
<dbReference type="AlphaFoldDB" id="A0A2J6RGQ1"/>
<dbReference type="Gene3D" id="3.40.710.10">
    <property type="entry name" value="DD-peptidase/beta-lactamase superfamily"/>
    <property type="match status" value="1"/>
</dbReference>
<dbReference type="Proteomes" id="UP000235786">
    <property type="component" value="Unassembled WGS sequence"/>
</dbReference>
<dbReference type="OrthoDB" id="428260at2759"/>
<evidence type="ECO:0000256" key="1">
    <source>
        <dbReference type="ARBA" id="ARBA00009009"/>
    </source>
</evidence>
<protein>
    <submittedName>
        <fullName evidence="4">Beta-lactamase/transpeptidase-like protein</fullName>
    </submittedName>
</protein>
<accession>A0A2J6RGQ1</accession>
<sequence length="410" mass="45427">MDSLEGELREETGKNNLPGTMLAATNLDGTFNYESYFGKASLKPDAKPVSGATTFCIASATKLATSVAAMQCVERGLIGLDDDVTTVLPELKDIQIFTRIEDGKPVMEKAQNTITLSHLLSHTSGLASIEDEQIMEYYQAIGDPKGTLLMRYFVTEDEEVRAKALPEVQHAMENLSLEPLLFEPGTAWNYGQSTDWAGQLIERLTHQSLESYCQTNIFGPLSMKSTTFRPADHPHILENLMPMAWRNKDGTIKNEASIYPLAPKVELGGSGLYTCAPDYLAFLTSLLRNDGKVLKPETVDLMFNYRIPDESIMESEKVKGFFDWGAHPDDVGTEYDHCLCGLVNLKDMKTGKKAGSVRWGGGTKSFWWVDRAGGVCGFYGTQILGMAEKLSGEMYRKFQIAVYDQIDATK</sequence>
<dbReference type="GO" id="GO:0016787">
    <property type="term" value="F:hydrolase activity"/>
    <property type="evidence" value="ECO:0007669"/>
    <property type="project" value="UniProtKB-KW"/>
</dbReference>
<name>A0A2J6RGQ1_HYAVF</name>
<evidence type="ECO:0000313" key="4">
    <source>
        <dbReference type="EMBL" id="PMD37679.1"/>
    </source>
</evidence>
<dbReference type="InterPro" id="IPR050789">
    <property type="entry name" value="Diverse_Enzym_Activities"/>
</dbReference>
<reference evidence="4 5" key="1">
    <citation type="submission" date="2016-04" db="EMBL/GenBank/DDBJ databases">
        <title>A degradative enzymes factory behind the ericoid mycorrhizal symbiosis.</title>
        <authorList>
            <consortium name="DOE Joint Genome Institute"/>
            <person name="Martino E."/>
            <person name="Morin E."/>
            <person name="Grelet G."/>
            <person name="Kuo A."/>
            <person name="Kohler A."/>
            <person name="Daghino S."/>
            <person name="Barry K."/>
            <person name="Choi C."/>
            <person name="Cichocki N."/>
            <person name="Clum A."/>
            <person name="Copeland A."/>
            <person name="Hainaut M."/>
            <person name="Haridas S."/>
            <person name="Labutti K."/>
            <person name="Lindquist E."/>
            <person name="Lipzen A."/>
            <person name="Khouja H.-R."/>
            <person name="Murat C."/>
            <person name="Ohm R."/>
            <person name="Olson A."/>
            <person name="Spatafora J."/>
            <person name="Veneault-Fourrey C."/>
            <person name="Henrissat B."/>
            <person name="Grigoriev I."/>
            <person name="Martin F."/>
            <person name="Perotto S."/>
        </authorList>
    </citation>
    <scope>NUCLEOTIDE SEQUENCE [LARGE SCALE GENOMIC DNA]</scope>
    <source>
        <strain evidence="4 5">F</strain>
    </source>
</reference>
<keyword evidence="5" id="KW-1185">Reference proteome</keyword>
<organism evidence="4 5">
    <name type="scientific">Hyaloscypha variabilis (strain UAMH 11265 / GT02V1 / F)</name>
    <name type="common">Meliniomyces variabilis</name>
    <dbReference type="NCBI Taxonomy" id="1149755"/>
    <lineage>
        <taxon>Eukaryota</taxon>
        <taxon>Fungi</taxon>
        <taxon>Dikarya</taxon>
        <taxon>Ascomycota</taxon>
        <taxon>Pezizomycotina</taxon>
        <taxon>Leotiomycetes</taxon>
        <taxon>Helotiales</taxon>
        <taxon>Hyaloscyphaceae</taxon>
        <taxon>Hyaloscypha</taxon>
        <taxon>Hyaloscypha variabilis</taxon>
    </lineage>
</organism>
<evidence type="ECO:0000256" key="2">
    <source>
        <dbReference type="ARBA" id="ARBA00022801"/>
    </source>
</evidence>
<keyword evidence="2" id="KW-0378">Hydrolase</keyword>